<protein>
    <recommendedName>
        <fullName evidence="4">Acyltransferase 3 domain-containing protein</fullName>
    </recommendedName>
</protein>
<keyword evidence="6" id="KW-1185">Reference proteome</keyword>
<feature type="transmembrane region" description="Helical" evidence="3">
    <location>
        <begin position="35"/>
        <end position="54"/>
    </location>
</feature>
<dbReference type="GO" id="GO:0016747">
    <property type="term" value="F:acyltransferase activity, transferring groups other than amino-acyl groups"/>
    <property type="evidence" value="ECO:0007669"/>
    <property type="project" value="InterPro"/>
</dbReference>
<feature type="transmembrane region" description="Helical" evidence="3">
    <location>
        <begin position="150"/>
        <end position="169"/>
    </location>
</feature>
<reference evidence="5 6" key="1">
    <citation type="submission" date="2014-08" db="EMBL/GenBank/DDBJ databases">
        <title>Comparative genomics of the Paenibacillus odorifer group.</title>
        <authorList>
            <person name="den Bakker H.C."/>
            <person name="Tsai Y.-C."/>
            <person name="Martin N."/>
            <person name="Korlach J."/>
            <person name="Wiedmann M."/>
        </authorList>
    </citation>
    <scope>NUCLEOTIDE SEQUENCE [LARGE SCALE GENOMIC DNA]</scope>
    <source>
        <strain evidence="5 6">DSM 15220</strain>
    </source>
</reference>
<dbReference type="RefSeq" id="WP_025707039.1">
    <property type="nucleotide sequence ID" value="NZ_CP009287.1"/>
</dbReference>
<comment type="similarity">
    <text evidence="2">Belongs to the acyltransferase 3 family.</text>
</comment>
<dbReference type="OrthoDB" id="569695at2"/>
<gene>
    <name evidence="5" type="ORF">PGRAT_25970</name>
</gene>
<organism evidence="5 6">
    <name type="scientific">Paenibacillus graminis</name>
    <dbReference type="NCBI Taxonomy" id="189425"/>
    <lineage>
        <taxon>Bacteria</taxon>
        <taxon>Bacillati</taxon>
        <taxon>Bacillota</taxon>
        <taxon>Bacilli</taxon>
        <taxon>Bacillales</taxon>
        <taxon>Paenibacillaceae</taxon>
        <taxon>Paenibacillus</taxon>
    </lineage>
</organism>
<name>A0A089MBM2_9BACL</name>
<feature type="transmembrane region" description="Helical" evidence="3">
    <location>
        <begin position="74"/>
        <end position="96"/>
    </location>
</feature>
<proteinExistence type="inferred from homology"/>
<dbReference type="Pfam" id="PF01757">
    <property type="entry name" value="Acyl_transf_3"/>
    <property type="match status" value="1"/>
</dbReference>
<feature type="transmembrane region" description="Helical" evidence="3">
    <location>
        <begin position="283"/>
        <end position="301"/>
    </location>
</feature>
<feature type="transmembrane region" description="Helical" evidence="3">
    <location>
        <begin position="208"/>
        <end position="229"/>
    </location>
</feature>
<feature type="transmembrane region" description="Helical" evidence="3">
    <location>
        <begin position="241"/>
        <end position="258"/>
    </location>
</feature>
<feature type="domain" description="Acyltransferase 3" evidence="4">
    <location>
        <begin position="9"/>
        <end position="328"/>
    </location>
</feature>
<feature type="transmembrane region" description="Helical" evidence="3">
    <location>
        <begin position="175"/>
        <end position="196"/>
    </location>
</feature>
<dbReference type="InterPro" id="IPR002656">
    <property type="entry name" value="Acyl_transf_3_dom"/>
</dbReference>
<accession>A0A089MBM2</accession>
<evidence type="ECO:0000256" key="1">
    <source>
        <dbReference type="ARBA" id="ARBA00004370"/>
    </source>
</evidence>
<dbReference type="eggNOG" id="COG1835">
    <property type="taxonomic scope" value="Bacteria"/>
</dbReference>
<dbReference type="Proteomes" id="UP000029500">
    <property type="component" value="Chromosome"/>
</dbReference>
<feature type="transmembrane region" description="Helical" evidence="3">
    <location>
        <begin position="307"/>
        <end position="328"/>
    </location>
</feature>
<dbReference type="KEGG" id="pgm:PGRAT_25970"/>
<keyword evidence="3" id="KW-0472">Membrane</keyword>
<evidence type="ECO:0000256" key="2">
    <source>
        <dbReference type="ARBA" id="ARBA00007400"/>
    </source>
</evidence>
<evidence type="ECO:0000313" key="6">
    <source>
        <dbReference type="Proteomes" id="UP000029500"/>
    </source>
</evidence>
<comment type="subcellular location">
    <subcellularLocation>
        <location evidence="1">Membrane</location>
    </subcellularLocation>
</comment>
<dbReference type="HOGENOM" id="CLU_069577_0_0_9"/>
<evidence type="ECO:0000313" key="5">
    <source>
        <dbReference type="EMBL" id="AIQ70692.1"/>
    </source>
</evidence>
<sequence length="339" mass="39387">MEITTKRDQSIDILRAVCTLLIMLAHVEIPELLLNLRTFDVTVLILISGVSMGYESKKYKLTYGRYLLKRVQKLLIPTYMIITIIFITIYTFSVLLKKDFLWNFNQVFLSYALVPNGSAIGYGWIVRIFLMIALLQPILRFLNDKIKSNILFILIITLAYIFNELFFMYDKSFPNIFISYVLLYLIPYGLVALIGLRMTHDSKFVDMILIVSCVSFSILQLLTFINGNGFEPNLFKYPPKLYYITYGLMIGTASYKLLQKIKYNETNKIIVAMHWLSINSFKVYLFHIFSLFGLMVIRNLLNEMYILNNFIVQFTLVSSSAIIATIVFNKISLCIKYNS</sequence>
<dbReference type="EMBL" id="CP009287">
    <property type="protein sequence ID" value="AIQ70692.1"/>
    <property type="molecule type" value="Genomic_DNA"/>
</dbReference>
<evidence type="ECO:0000259" key="4">
    <source>
        <dbReference type="Pfam" id="PF01757"/>
    </source>
</evidence>
<dbReference type="AlphaFoldDB" id="A0A089MBM2"/>
<feature type="transmembrane region" description="Helical" evidence="3">
    <location>
        <begin position="12"/>
        <end position="29"/>
    </location>
</feature>
<dbReference type="STRING" id="189425.PGRAT_25970"/>
<keyword evidence="3" id="KW-0812">Transmembrane</keyword>
<keyword evidence="3" id="KW-1133">Transmembrane helix</keyword>
<evidence type="ECO:0000256" key="3">
    <source>
        <dbReference type="SAM" id="Phobius"/>
    </source>
</evidence>